<feature type="domain" description="Recombinase" evidence="3">
    <location>
        <begin position="152"/>
        <end position="292"/>
    </location>
</feature>
<dbReference type="Gene3D" id="3.90.1750.20">
    <property type="entry name" value="Putative Large Serine Recombinase, Chain B, Domain 2"/>
    <property type="match status" value="1"/>
</dbReference>
<evidence type="ECO:0000313" key="5">
    <source>
        <dbReference type="Proteomes" id="UP000178606"/>
    </source>
</evidence>
<evidence type="ECO:0000259" key="3">
    <source>
        <dbReference type="PROSITE" id="PS51737"/>
    </source>
</evidence>
<sequence>MKKGAIYARYSSDKQNQETIKTQMEKCREFCDRQDILVCETFVDEARTGTTEGGREEYARMLDMAERGFFDTIVAYKYDRIGRSFVEAVRSIGELERFYNVAVYSATEPSEPLVRNILLSVAENFSRQLSARMHDTMTSNAGEGFHNGGAPPYGYVAVKTPSGRTDRKGNPIMHVRFEVDPEQAPIVRRIYREYGDGLSMAQIAHRLNVDAVVSPGKGTWDLGAVRYILFNEAYRGWRVWNKTKKVRKPDGKKTFRFRPRSEWVITKEAHPAIVDDNLWNAAEEAQRRKERHRQNGGGSRDGLLPLLADRAGQVRGLREELPGPHHQEQRNVKELRVLSLRVPRPARVRRLHQRQPHPPGTA</sequence>
<name>A0A1F6CAN4_HANXR</name>
<evidence type="ECO:0008006" key="6">
    <source>
        <dbReference type="Google" id="ProtNLM"/>
    </source>
</evidence>
<evidence type="ECO:0000313" key="4">
    <source>
        <dbReference type="EMBL" id="OGG46258.1"/>
    </source>
</evidence>
<comment type="caution">
    <text evidence="4">The sequence shown here is derived from an EMBL/GenBank/DDBJ whole genome shotgun (WGS) entry which is preliminary data.</text>
</comment>
<evidence type="ECO:0000259" key="2">
    <source>
        <dbReference type="PROSITE" id="PS51736"/>
    </source>
</evidence>
<dbReference type="EMBL" id="MFKF01000328">
    <property type="protein sequence ID" value="OGG46258.1"/>
    <property type="molecule type" value="Genomic_DNA"/>
</dbReference>
<dbReference type="InterPro" id="IPR011109">
    <property type="entry name" value="DNA_bind_recombinase_dom"/>
</dbReference>
<dbReference type="SMART" id="SM00857">
    <property type="entry name" value="Resolvase"/>
    <property type="match status" value="1"/>
</dbReference>
<proteinExistence type="predicted"/>
<gene>
    <name evidence="4" type="ORF">A3F84_07865</name>
</gene>
<dbReference type="InterPro" id="IPR006119">
    <property type="entry name" value="Resolv_N"/>
</dbReference>
<dbReference type="Pfam" id="PF00239">
    <property type="entry name" value="Resolvase"/>
    <property type="match status" value="1"/>
</dbReference>
<dbReference type="PANTHER" id="PTHR30461:SF23">
    <property type="entry name" value="DNA RECOMBINASE-RELATED"/>
    <property type="match status" value="1"/>
</dbReference>
<accession>A0A1F6CAN4</accession>
<dbReference type="AlphaFoldDB" id="A0A1F6CAN4"/>
<dbReference type="GO" id="GO:0000150">
    <property type="term" value="F:DNA strand exchange activity"/>
    <property type="evidence" value="ECO:0007669"/>
    <property type="project" value="InterPro"/>
</dbReference>
<organism evidence="4 5">
    <name type="scientific">Handelsmanbacteria sp. (strain RIFCSPLOWO2_12_FULL_64_10)</name>
    <dbReference type="NCBI Taxonomy" id="1817868"/>
    <lineage>
        <taxon>Bacteria</taxon>
        <taxon>Candidatus Handelsmaniibacteriota</taxon>
    </lineage>
</organism>
<dbReference type="PROSITE" id="PS51737">
    <property type="entry name" value="RECOMBINASE_DNA_BIND"/>
    <property type="match status" value="1"/>
</dbReference>
<feature type="domain" description="Resolvase/invertase-type recombinase catalytic" evidence="2">
    <location>
        <begin position="3"/>
        <end position="148"/>
    </location>
</feature>
<dbReference type="Pfam" id="PF07508">
    <property type="entry name" value="Recombinase"/>
    <property type="match status" value="1"/>
</dbReference>
<feature type="region of interest" description="Disordered" evidence="1">
    <location>
        <begin position="284"/>
        <end position="305"/>
    </location>
</feature>
<dbReference type="InterPro" id="IPR050639">
    <property type="entry name" value="SSR_resolvase"/>
</dbReference>
<dbReference type="CDD" id="cd00338">
    <property type="entry name" value="Ser_Recombinase"/>
    <property type="match status" value="1"/>
</dbReference>
<evidence type="ECO:0000256" key="1">
    <source>
        <dbReference type="SAM" id="MobiDB-lite"/>
    </source>
</evidence>
<dbReference type="InterPro" id="IPR038109">
    <property type="entry name" value="DNA_bind_recomb_sf"/>
</dbReference>
<dbReference type="Proteomes" id="UP000178606">
    <property type="component" value="Unassembled WGS sequence"/>
</dbReference>
<reference evidence="4 5" key="1">
    <citation type="journal article" date="2016" name="Nat. Commun.">
        <title>Thousands of microbial genomes shed light on interconnected biogeochemical processes in an aquifer system.</title>
        <authorList>
            <person name="Anantharaman K."/>
            <person name="Brown C.T."/>
            <person name="Hug L.A."/>
            <person name="Sharon I."/>
            <person name="Castelle C.J."/>
            <person name="Probst A.J."/>
            <person name="Thomas B.C."/>
            <person name="Singh A."/>
            <person name="Wilkins M.J."/>
            <person name="Karaoz U."/>
            <person name="Brodie E.L."/>
            <person name="Williams K.H."/>
            <person name="Hubbard S.S."/>
            <person name="Banfield J.F."/>
        </authorList>
    </citation>
    <scope>NUCLEOTIDE SEQUENCE [LARGE SCALE GENOMIC DNA]</scope>
    <source>
        <strain evidence="5">RIFCSPLOWO2_12_FULL_64_10</strain>
    </source>
</reference>
<dbReference type="PROSITE" id="PS51736">
    <property type="entry name" value="RECOMBINASES_3"/>
    <property type="match status" value="1"/>
</dbReference>
<feature type="region of interest" description="Disordered" evidence="1">
    <location>
        <begin position="343"/>
        <end position="362"/>
    </location>
</feature>
<protein>
    <recommendedName>
        <fullName evidence="6">Resolvase/invertase-type recombinase catalytic domain-containing protein</fullName>
    </recommendedName>
</protein>
<dbReference type="PANTHER" id="PTHR30461">
    <property type="entry name" value="DNA-INVERTASE FROM LAMBDOID PROPHAGE"/>
    <property type="match status" value="1"/>
</dbReference>
<dbReference type="Gene3D" id="3.40.50.1390">
    <property type="entry name" value="Resolvase, N-terminal catalytic domain"/>
    <property type="match status" value="1"/>
</dbReference>
<dbReference type="SUPFAM" id="SSF53041">
    <property type="entry name" value="Resolvase-like"/>
    <property type="match status" value="1"/>
</dbReference>
<feature type="compositionally biased region" description="Basic residues" evidence="1">
    <location>
        <begin position="344"/>
        <end position="355"/>
    </location>
</feature>
<dbReference type="InterPro" id="IPR036162">
    <property type="entry name" value="Resolvase-like_N_sf"/>
</dbReference>
<dbReference type="GO" id="GO:0003677">
    <property type="term" value="F:DNA binding"/>
    <property type="evidence" value="ECO:0007669"/>
    <property type="project" value="InterPro"/>
</dbReference>